<comment type="caution">
    <text evidence="1">The sequence shown here is derived from an EMBL/GenBank/DDBJ whole genome shotgun (WGS) entry which is preliminary data.</text>
</comment>
<organism evidence="1 2">
    <name type="scientific">Methylosinus sporium</name>
    <dbReference type="NCBI Taxonomy" id="428"/>
    <lineage>
        <taxon>Bacteria</taxon>
        <taxon>Pseudomonadati</taxon>
        <taxon>Pseudomonadota</taxon>
        <taxon>Alphaproteobacteria</taxon>
        <taxon>Hyphomicrobiales</taxon>
        <taxon>Methylocystaceae</taxon>
        <taxon>Methylosinus</taxon>
    </lineage>
</organism>
<dbReference type="Proteomes" id="UP000245137">
    <property type="component" value="Unassembled WGS sequence"/>
</dbReference>
<protein>
    <submittedName>
        <fullName evidence="1">Uncharacterized protein</fullName>
    </submittedName>
</protein>
<reference evidence="1 2" key="1">
    <citation type="journal article" date="2018" name="Appl. Microbiol. Biotechnol.">
        <title>Co-cultivation of the strictly anaerobic methanogen Methanosarcina barkeri with aerobic methanotrophs in an oxygen-limited membrane bioreactor.</title>
        <authorList>
            <person name="In 't Zandt M.H."/>
            <person name="van den Bosch T.J.M."/>
            <person name="Rijkers R."/>
            <person name="van Kessel M.A.H.J."/>
            <person name="Jetten M.S.M."/>
            <person name="Welte C.U."/>
        </authorList>
    </citation>
    <scope>NUCLEOTIDE SEQUENCE [LARGE SCALE GENOMIC DNA]</scope>
    <source>
        <strain evidence="1 2">DSM 17706</strain>
    </source>
</reference>
<gene>
    <name evidence="1" type="ORF">C5689_00070</name>
</gene>
<accession>A0A2U1SWB2</accession>
<name>A0A2U1SWB2_METSR</name>
<dbReference type="OrthoDB" id="8454080at2"/>
<dbReference type="AlphaFoldDB" id="A0A2U1SWB2"/>
<keyword evidence="2" id="KW-1185">Reference proteome</keyword>
<dbReference type="EMBL" id="PUIV01000001">
    <property type="protein sequence ID" value="PWB95915.1"/>
    <property type="molecule type" value="Genomic_DNA"/>
</dbReference>
<evidence type="ECO:0000313" key="1">
    <source>
        <dbReference type="EMBL" id="PWB95915.1"/>
    </source>
</evidence>
<dbReference type="RefSeq" id="WP_108915579.1">
    <property type="nucleotide sequence ID" value="NZ_BGJY01000001.1"/>
</dbReference>
<proteinExistence type="predicted"/>
<evidence type="ECO:0000313" key="2">
    <source>
        <dbReference type="Proteomes" id="UP000245137"/>
    </source>
</evidence>
<sequence length="81" mass="9369">MESRIKLIDVDRPDEPLEVEVERVMESTLRVLVPNTVIRFELRRPSEDAPFEGAVGGRYFIFEPQPRASEPSASKIKTRRK</sequence>